<dbReference type="Pfam" id="PF13740">
    <property type="entry name" value="ACT_6"/>
    <property type="match status" value="1"/>
</dbReference>
<evidence type="ECO:0000313" key="3">
    <source>
        <dbReference type="Proteomes" id="UP000028547"/>
    </source>
</evidence>
<dbReference type="EMBL" id="JPMI01000004">
    <property type="protein sequence ID" value="KFA94779.1"/>
    <property type="molecule type" value="Genomic_DNA"/>
</dbReference>
<evidence type="ECO:0000259" key="1">
    <source>
        <dbReference type="PROSITE" id="PS51671"/>
    </source>
</evidence>
<dbReference type="InterPro" id="IPR002912">
    <property type="entry name" value="ACT_dom"/>
</dbReference>
<dbReference type="SUPFAM" id="SSF55021">
    <property type="entry name" value="ACT-like"/>
    <property type="match status" value="2"/>
</dbReference>
<accession>A0A084T244</accession>
<name>A0A084T244_9BACT</name>
<dbReference type="AlphaFoldDB" id="A0A084T244"/>
<dbReference type="PANTHER" id="PTHR34875:SF6">
    <property type="entry name" value="UPF0237 PROTEIN MJ1558"/>
    <property type="match status" value="1"/>
</dbReference>
<protein>
    <recommendedName>
        <fullName evidence="1">ACT domain-containing protein</fullName>
    </recommendedName>
</protein>
<dbReference type="PANTHER" id="PTHR34875">
    <property type="entry name" value="UPF0237 PROTEIN MJ1558"/>
    <property type="match status" value="1"/>
</dbReference>
<dbReference type="Proteomes" id="UP000028547">
    <property type="component" value="Unassembled WGS sequence"/>
</dbReference>
<dbReference type="PROSITE" id="PS51671">
    <property type="entry name" value="ACT"/>
    <property type="match status" value="1"/>
</dbReference>
<dbReference type="InterPro" id="IPR050990">
    <property type="entry name" value="UPF0237/GcvR_regulator"/>
</dbReference>
<dbReference type="Gene3D" id="3.30.70.260">
    <property type="match status" value="2"/>
</dbReference>
<organism evidence="2 3">
    <name type="scientific">Archangium violaceum Cb vi76</name>
    <dbReference type="NCBI Taxonomy" id="1406225"/>
    <lineage>
        <taxon>Bacteria</taxon>
        <taxon>Pseudomonadati</taxon>
        <taxon>Myxococcota</taxon>
        <taxon>Myxococcia</taxon>
        <taxon>Myxococcales</taxon>
        <taxon>Cystobacterineae</taxon>
        <taxon>Archangiaceae</taxon>
        <taxon>Archangium</taxon>
    </lineage>
</organism>
<proteinExistence type="predicted"/>
<gene>
    <name evidence="2" type="ORF">Q664_00985</name>
</gene>
<comment type="caution">
    <text evidence="2">The sequence shown here is derived from an EMBL/GenBank/DDBJ whole genome shotgun (WGS) entry which is preliminary data.</text>
</comment>
<feature type="domain" description="ACT" evidence="1">
    <location>
        <begin position="97"/>
        <end position="178"/>
    </location>
</feature>
<dbReference type="InterPro" id="IPR045865">
    <property type="entry name" value="ACT-like_dom_sf"/>
</dbReference>
<dbReference type="InterPro" id="IPR016867">
    <property type="entry name" value="GcvR"/>
</dbReference>
<evidence type="ECO:0000313" key="2">
    <source>
        <dbReference type="EMBL" id="KFA94779.1"/>
    </source>
</evidence>
<sequence>MVPAMPQLIVTAVGPDRPGLVADLTQHVYDVGASLADSRMVNLRGHFALLALIEGSPESLTSLRRKLEGDGTRMGLRLEMYEADTATTRAPGGVPYRLKVYSNDQPGIAARVTALLRQHSVNVEELATRIESAPFAGTPLFVLEGVVTLPAGTSVRKMREELVTLGEKIGCDIDLDTI</sequence>
<dbReference type="GO" id="GO:0006355">
    <property type="term" value="P:regulation of DNA-templated transcription"/>
    <property type="evidence" value="ECO:0007669"/>
    <property type="project" value="InterPro"/>
</dbReference>
<dbReference type="PIRSF" id="PIRSF028103">
    <property type="entry name" value="GcvR"/>
    <property type="match status" value="1"/>
</dbReference>
<reference evidence="2 3" key="1">
    <citation type="submission" date="2014-07" db="EMBL/GenBank/DDBJ databases">
        <title>Draft Genome Sequence of Gephyronic Acid Producer, Cystobacter violaceus Strain Cb vi76.</title>
        <authorList>
            <person name="Stevens D.C."/>
            <person name="Young J."/>
            <person name="Carmichael R."/>
            <person name="Tan J."/>
            <person name="Taylor R.E."/>
        </authorList>
    </citation>
    <scope>NUCLEOTIDE SEQUENCE [LARGE SCALE GENOMIC DNA]</scope>
    <source>
        <strain evidence="2 3">Cb vi76</strain>
    </source>
</reference>